<evidence type="ECO:0000256" key="7">
    <source>
        <dbReference type="ARBA" id="ARBA00022519"/>
    </source>
</evidence>
<organism evidence="17 18">
    <name type="scientific">Aneurinibacillus soli</name>
    <dbReference type="NCBI Taxonomy" id="1500254"/>
    <lineage>
        <taxon>Bacteria</taxon>
        <taxon>Bacillati</taxon>
        <taxon>Bacillota</taxon>
        <taxon>Bacilli</taxon>
        <taxon>Bacillales</taxon>
        <taxon>Paenibacillaceae</taxon>
        <taxon>Aneurinibacillus group</taxon>
        <taxon>Aneurinibacillus</taxon>
    </lineage>
</organism>
<dbReference type="InterPro" id="IPR025669">
    <property type="entry name" value="AAA_dom"/>
</dbReference>
<keyword evidence="13" id="KW-1133">Transmembrane helix</keyword>
<dbReference type="EC" id="2.7.10.2" evidence="5"/>
<gene>
    <name evidence="17" type="primary">ywqD</name>
    <name evidence="17" type="ORF">CB4_02264</name>
</gene>
<proteinExistence type="inferred from homology"/>
<evidence type="ECO:0000256" key="12">
    <source>
        <dbReference type="ARBA" id="ARBA00022840"/>
    </source>
</evidence>
<evidence type="ECO:0000256" key="8">
    <source>
        <dbReference type="ARBA" id="ARBA00022679"/>
    </source>
</evidence>
<dbReference type="RefSeq" id="WP_172890862.1">
    <property type="nucleotide sequence ID" value="NZ_QJSZ01000001.1"/>
</dbReference>
<keyword evidence="8 17" id="KW-0808">Transferase</keyword>
<keyword evidence="15" id="KW-0829">Tyrosine-protein kinase</keyword>
<dbReference type="CDD" id="cd05387">
    <property type="entry name" value="BY-kinase"/>
    <property type="match status" value="1"/>
</dbReference>
<dbReference type="EMBL" id="AP017312">
    <property type="protein sequence ID" value="BAU28090.1"/>
    <property type="molecule type" value="Genomic_DNA"/>
</dbReference>
<keyword evidence="10" id="KW-0547">Nucleotide-binding</keyword>
<keyword evidence="9" id="KW-0812">Transmembrane</keyword>
<dbReference type="InterPro" id="IPR050445">
    <property type="entry name" value="Bact_polysacc_biosynth/exp"/>
</dbReference>
<evidence type="ECO:0000256" key="3">
    <source>
        <dbReference type="ARBA" id="ARBA00007316"/>
    </source>
</evidence>
<evidence type="ECO:0000256" key="9">
    <source>
        <dbReference type="ARBA" id="ARBA00022692"/>
    </source>
</evidence>
<dbReference type="InterPro" id="IPR003856">
    <property type="entry name" value="LPS_length_determ_N"/>
</dbReference>
<keyword evidence="14" id="KW-0472">Membrane</keyword>
<evidence type="ECO:0000313" key="17">
    <source>
        <dbReference type="EMBL" id="BAU28090.1"/>
    </source>
</evidence>
<reference evidence="17 18" key="1">
    <citation type="submission" date="2015-12" db="EMBL/GenBank/DDBJ databases">
        <title>Genome sequence of Aneurinibacillus soli.</title>
        <authorList>
            <person name="Lee J.S."/>
            <person name="Lee K.C."/>
            <person name="Kim K.K."/>
            <person name="Lee B.W."/>
        </authorList>
    </citation>
    <scope>NUCLEOTIDE SEQUENCE [LARGE SCALE GENOMIC DNA]</scope>
    <source>
        <strain evidence="17 18">CB4</strain>
    </source>
</reference>
<evidence type="ECO:0000256" key="11">
    <source>
        <dbReference type="ARBA" id="ARBA00022777"/>
    </source>
</evidence>
<evidence type="ECO:0000256" key="4">
    <source>
        <dbReference type="ARBA" id="ARBA00008883"/>
    </source>
</evidence>
<dbReference type="GO" id="GO:0004715">
    <property type="term" value="F:non-membrane spanning protein tyrosine kinase activity"/>
    <property type="evidence" value="ECO:0007669"/>
    <property type="project" value="UniProtKB-EC"/>
</dbReference>
<keyword evidence="7" id="KW-0997">Cell inner membrane</keyword>
<dbReference type="GO" id="GO:0005524">
    <property type="term" value="F:ATP binding"/>
    <property type="evidence" value="ECO:0007669"/>
    <property type="project" value="UniProtKB-KW"/>
</dbReference>
<comment type="similarity">
    <text evidence="2">Belongs to the CpsC/CapA family.</text>
</comment>
<sequence>MYHKENTDHTAIDLRQLLSIILKRLWIIVLLTVVTTVTAACISLFYLTPIYEAKALLLVNNTQPNKITMVRDVERDLKLVDTYAELMKSRSVMTQAIIQMKSKMSPQQLTNKVTVNRLNTSQLISITVMDQRHEEAVRIVNTLAEVSQKQVNGLMKEDNLHIIELAYVEDHPIPAKPKPLINTLIGLLVGLLAGVAICLLLEYWDDTINAAGDIEKTTGLPVLAVIPKIKSLNKQSDNPTIDVYNRFARDEIATGLEQELSRKRKYAKTVKKKKQMNTDVIEVYRTLCNHLQFGIGSKVRTILVTNPGPGKGKPITVINLAASLAQNGKQVLLLDADFRNPKVHDFFRISNDVGFINLLQSGSHQGIVQNTFIEGLSVIPAGTAPDHNKEPFGSQQLEAFFREMAIAFDYILIDAPPLMSVADAQVLATSVDGVLIVVQAGKANKEILLKAKSLLDHVHANIIGLVLNHPKIKGYRYYHN</sequence>
<evidence type="ECO:0000256" key="2">
    <source>
        <dbReference type="ARBA" id="ARBA00006683"/>
    </source>
</evidence>
<dbReference type="PANTHER" id="PTHR32309:SF13">
    <property type="entry name" value="FERRIC ENTEROBACTIN TRANSPORT PROTEIN FEPE"/>
    <property type="match status" value="1"/>
</dbReference>
<dbReference type="Pfam" id="PF02706">
    <property type="entry name" value="Wzz"/>
    <property type="match status" value="1"/>
</dbReference>
<evidence type="ECO:0000256" key="14">
    <source>
        <dbReference type="ARBA" id="ARBA00023136"/>
    </source>
</evidence>
<protein>
    <recommendedName>
        <fullName evidence="5">non-specific protein-tyrosine kinase</fullName>
        <ecNumber evidence="5">2.7.10.2</ecNumber>
    </recommendedName>
</protein>
<comment type="subcellular location">
    <subcellularLocation>
        <location evidence="1">Cell inner membrane</location>
        <topology evidence="1">Multi-pass membrane protein</topology>
    </subcellularLocation>
</comment>
<name>A0A0U5AWG7_9BACL</name>
<dbReference type="InterPro" id="IPR027417">
    <property type="entry name" value="P-loop_NTPase"/>
</dbReference>
<dbReference type="InterPro" id="IPR005702">
    <property type="entry name" value="Wzc-like_C"/>
</dbReference>
<evidence type="ECO:0000256" key="5">
    <source>
        <dbReference type="ARBA" id="ARBA00011903"/>
    </source>
</evidence>
<accession>A0A0U5AWG7</accession>
<comment type="similarity">
    <text evidence="3">Belongs to the CpsD/CapB family.</text>
</comment>
<dbReference type="GO" id="GO:0005886">
    <property type="term" value="C:plasma membrane"/>
    <property type="evidence" value="ECO:0007669"/>
    <property type="project" value="UniProtKB-SubCell"/>
</dbReference>
<keyword evidence="6" id="KW-1003">Cell membrane</keyword>
<evidence type="ECO:0000313" key="18">
    <source>
        <dbReference type="Proteomes" id="UP000217696"/>
    </source>
</evidence>
<dbReference type="Gene3D" id="3.40.50.300">
    <property type="entry name" value="P-loop containing nucleotide triphosphate hydrolases"/>
    <property type="match status" value="1"/>
</dbReference>
<evidence type="ECO:0000256" key="6">
    <source>
        <dbReference type="ARBA" id="ARBA00022475"/>
    </source>
</evidence>
<dbReference type="PANTHER" id="PTHR32309">
    <property type="entry name" value="TYROSINE-PROTEIN KINASE"/>
    <property type="match status" value="1"/>
</dbReference>
<dbReference type="NCBIfam" id="TIGR01007">
    <property type="entry name" value="eps_fam"/>
    <property type="match status" value="1"/>
</dbReference>
<evidence type="ECO:0000256" key="1">
    <source>
        <dbReference type="ARBA" id="ARBA00004429"/>
    </source>
</evidence>
<keyword evidence="11 17" id="KW-0418">Kinase</keyword>
<comment type="catalytic activity">
    <reaction evidence="16">
        <text>L-tyrosyl-[protein] + ATP = O-phospho-L-tyrosyl-[protein] + ADP + H(+)</text>
        <dbReference type="Rhea" id="RHEA:10596"/>
        <dbReference type="Rhea" id="RHEA-COMP:10136"/>
        <dbReference type="Rhea" id="RHEA-COMP:20101"/>
        <dbReference type="ChEBI" id="CHEBI:15378"/>
        <dbReference type="ChEBI" id="CHEBI:30616"/>
        <dbReference type="ChEBI" id="CHEBI:46858"/>
        <dbReference type="ChEBI" id="CHEBI:61978"/>
        <dbReference type="ChEBI" id="CHEBI:456216"/>
        <dbReference type="EC" id="2.7.10.2"/>
    </reaction>
</comment>
<keyword evidence="12" id="KW-0067">ATP-binding</keyword>
<evidence type="ECO:0000256" key="10">
    <source>
        <dbReference type="ARBA" id="ARBA00022741"/>
    </source>
</evidence>
<evidence type="ECO:0000256" key="16">
    <source>
        <dbReference type="ARBA" id="ARBA00051245"/>
    </source>
</evidence>
<comment type="similarity">
    <text evidence="4">Belongs to the etk/wzc family.</text>
</comment>
<evidence type="ECO:0000256" key="15">
    <source>
        <dbReference type="ARBA" id="ARBA00023137"/>
    </source>
</evidence>
<dbReference type="KEGG" id="asoc:CB4_02264"/>
<dbReference type="Pfam" id="PF13614">
    <property type="entry name" value="AAA_31"/>
    <property type="match status" value="1"/>
</dbReference>
<dbReference type="SUPFAM" id="SSF52540">
    <property type="entry name" value="P-loop containing nucleoside triphosphate hydrolases"/>
    <property type="match status" value="1"/>
</dbReference>
<keyword evidence="18" id="KW-1185">Reference proteome</keyword>
<dbReference type="AlphaFoldDB" id="A0A0U5AWG7"/>
<evidence type="ECO:0000256" key="13">
    <source>
        <dbReference type="ARBA" id="ARBA00022989"/>
    </source>
</evidence>
<dbReference type="Proteomes" id="UP000217696">
    <property type="component" value="Chromosome"/>
</dbReference>